<accession>A0AAV4U204</accession>
<dbReference type="EMBL" id="BPLR01012158">
    <property type="protein sequence ID" value="GIY51767.1"/>
    <property type="molecule type" value="Genomic_DNA"/>
</dbReference>
<sequence length="111" mass="12649">MMSLFSIRQTGCRKPQCGRASSTTTEINTARVEEMIHIFTLDLHIIKSSTMSKSTINAKQENYQCETCAGVGGSDSSHFRTIEMARRSENWSRLEVRAVIRFLLAKEYVRI</sequence>
<organism evidence="1 2">
    <name type="scientific">Caerostris extrusa</name>
    <name type="common">Bark spider</name>
    <name type="synonym">Caerostris bankana</name>
    <dbReference type="NCBI Taxonomy" id="172846"/>
    <lineage>
        <taxon>Eukaryota</taxon>
        <taxon>Metazoa</taxon>
        <taxon>Ecdysozoa</taxon>
        <taxon>Arthropoda</taxon>
        <taxon>Chelicerata</taxon>
        <taxon>Arachnida</taxon>
        <taxon>Araneae</taxon>
        <taxon>Araneomorphae</taxon>
        <taxon>Entelegynae</taxon>
        <taxon>Araneoidea</taxon>
        <taxon>Araneidae</taxon>
        <taxon>Caerostris</taxon>
    </lineage>
</organism>
<comment type="caution">
    <text evidence="1">The sequence shown here is derived from an EMBL/GenBank/DDBJ whole genome shotgun (WGS) entry which is preliminary data.</text>
</comment>
<gene>
    <name evidence="1" type="ORF">CEXT_271401</name>
</gene>
<evidence type="ECO:0000313" key="2">
    <source>
        <dbReference type="Proteomes" id="UP001054945"/>
    </source>
</evidence>
<reference evidence="1 2" key="1">
    <citation type="submission" date="2021-06" db="EMBL/GenBank/DDBJ databases">
        <title>Caerostris extrusa draft genome.</title>
        <authorList>
            <person name="Kono N."/>
            <person name="Arakawa K."/>
        </authorList>
    </citation>
    <scope>NUCLEOTIDE SEQUENCE [LARGE SCALE GENOMIC DNA]</scope>
</reference>
<proteinExistence type="predicted"/>
<protein>
    <submittedName>
        <fullName evidence="1">Uncharacterized protein</fullName>
    </submittedName>
</protein>
<dbReference type="Proteomes" id="UP001054945">
    <property type="component" value="Unassembled WGS sequence"/>
</dbReference>
<keyword evidence="2" id="KW-1185">Reference proteome</keyword>
<evidence type="ECO:0000313" key="1">
    <source>
        <dbReference type="EMBL" id="GIY51767.1"/>
    </source>
</evidence>
<name>A0AAV4U204_CAEEX</name>
<dbReference type="AlphaFoldDB" id="A0AAV4U204"/>